<dbReference type="EMBL" id="ABVL01000002">
    <property type="protein sequence ID" value="EDY21785.1"/>
    <property type="molecule type" value="Genomic_DNA"/>
</dbReference>
<evidence type="ECO:0000256" key="1">
    <source>
        <dbReference type="SAM" id="Phobius"/>
    </source>
</evidence>
<dbReference type="AlphaFoldDB" id="B4CWJ3"/>
<keyword evidence="1" id="KW-0812">Transmembrane</keyword>
<evidence type="ECO:0000259" key="2">
    <source>
        <dbReference type="Pfam" id="PF23981"/>
    </source>
</evidence>
<dbReference type="eggNOG" id="COG4726">
    <property type="taxonomic scope" value="Bacteria"/>
</dbReference>
<gene>
    <name evidence="3" type="ORF">CfE428DRAFT_1031</name>
</gene>
<feature type="transmembrane region" description="Helical" evidence="1">
    <location>
        <begin position="20"/>
        <end position="41"/>
    </location>
</feature>
<feature type="domain" description="DUF7305" evidence="2">
    <location>
        <begin position="415"/>
        <end position="538"/>
    </location>
</feature>
<dbReference type="Proteomes" id="UP000005824">
    <property type="component" value="Unassembled WGS sequence"/>
</dbReference>
<name>B4CWJ3_9BACT</name>
<dbReference type="Pfam" id="PF23981">
    <property type="entry name" value="DUF7305"/>
    <property type="match status" value="1"/>
</dbReference>
<dbReference type="InParanoid" id="B4CWJ3"/>
<organism evidence="3 4">
    <name type="scientific">Chthoniobacter flavus Ellin428</name>
    <dbReference type="NCBI Taxonomy" id="497964"/>
    <lineage>
        <taxon>Bacteria</taxon>
        <taxon>Pseudomonadati</taxon>
        <taxon>Verrucomicrobiota</taxon>
        <taxon>Spartobacteria</taxon>
        <taxon>Chthoniobacterales</taxon>
        <taxon>Chthoniobacteraceae</taxon>
        <taxon>Chthoniobacter</taxon>
    </lineage>
</organism>
<dbReference type="InterPro" id="IPR055729">
    <property type="entry name" value="DUF7305"/>
</dbReference>
<evidence type="ECO:0000313" key="3">
    <source>
        <dbReference type="EMBL" id="EDY21785.1"/>
    </source>
</evidence>
<keyword evidence="4" id="KW-1185">Reference proteome</keyword>
<comment type="caution">
    <text evidence="3">The sequence shown here is derived from an EMBL/GenBank/DDBJ whole genome shotgun (WGS) entry which is preliminary data.</text>
</comment>
<keyword evidence="1" id="KW-1133">Transmembrane helix</keyword>
<sequence length="559" mass="57816" precursor="true">MKFQSSLSQPTARREDGSSLLAALCTLVVLALIAGSTFLTVSSRFRSNYQTASWHDALTSAEDGAQYALVRLRAPLTKVDPSLQQGGTSSTSWTALLFNQTLTNPLQVPGSLQSDLATLTAANASSTNGTVTMYTSGGNTYPRIQLPTLSIPHGGQNSTGSTVFSANVTVDALPGTGGANSSGTWYRIRSTGIVPLAGGAKVGSQKYDNLLRKLQFHVDSAGNTLTTPQASRTIEVIAKPVFIGDAALFSATGINLNNHNITIDSYNSTDPNASTGGIPQPDGSVLYGQYSATKATQQANVVSDDNPLGNGTPGVINLSPSGANIFGNVATNDTPVQGSTANVHGTVTTDFYEALPNPPDPNTMTGVIWTPLVPSKSDITLDSTNGTAASPIRYEVSDTKSGDALGLQSSNLIITGTGYIEIWIPGGLSISGNAGINIPAGAHVTFYVDKSVSIAGNGIVNTSTVPSNLTFYGDPNPKSTQQIDISGNGVFSGVVYAPNSSVSVKGGGSNGEFDGAIIGNTISFTGDTKLHYDTALGNQGAVLNYSIASWFEDNTLVPR</sequence>
<reference evidence="3 4" key="1">
    <citation type="journal article" date="2011" name="J. Bacteriol.">
        <title>Genome sequence of Chthoniobacter flavus Ellin428, an aerobic heterotrophic soil bacterium.</title>
        <authorList>
            <person name="Kant R."/>
            <person name="van Passel M.W."/>
            <person name="Palva A."/>
            <person name="Lucas S."/>
            <person name="Lapidus A."/>
            <person name="Glavina Del Rio T."/>
            <person name="Dalin E."/>
            <person name="Tice H."/>
            <person name="Bruce D."/>
            <person name="Goodwin L."/>
            <person name="Pitluck S."/>
            <person name="Larimer F.W."/>
            <person name="Land M.L."/>
            <person name="Hauser L."/>
            <person name="Sangwan P."/>
            <person name="de Vos W.M."/>
            <person name="Janssen P.H."/>
            <person name="Smidt H."/>
        </authorList>
    </citation>
    <scope>NUCLEOTIDE SEQUENCE [LARGE SCALE GENOMIC DNA]</scope>
    <source>
        <strain evidence="3 4">Ellin428</strain>
    </source>
</reference>
<dbReference type="STRING" id="497964.CfE428DRAFT_1031"/>
<keyword evidence="1" id="KW-0472">Membrane</keyword>
<accession>B4CWJ3</accession>
<proteinExistence type="predicted"/>
<evidence type="ECO:0000313" key="4">
    <source>
        <dbReference type="Proteomes" id="UP000005824"/>
    </source>
</evidence>
<protein>
    <recommendedName>
        <fullName evidence="2">DUF7305 domain-containing protein</fullName>
    </recommendedName>
</protein>
<dbReference type="RefSeq" id="WP_006978357.1">
    <property type="nucleotide sequence ID" value="NZ_ABVL01000002.1"/>
</dbReference>